<dbReference type="GO" id="GO:0043338">
    <property type="term" value="F:CDP-2,3-bis-(O-geranylgeranyl)-sn-glycerol synthase activity"/>
    <property type="evidence" value="ECO:0007669"/>
    <property type="project" value="UniProtKB-EC"/>
</dbReference>
<keyword evidence="5 11" id="KW-0460">Magnesium</keyword>
<evidence type="ECO:0000256" key="10">
    <source>
        <dbReference type="ARBA" id="ARBA00023264"/>
    </source>
</evidence>
<feature type="transmembrane region" description="Helical" evidence="11">
    <location>
        <begin position="124"/>
        <end position="145"/>
    </location>
</feature>
<keyword evidence="6 11" id="KW-1133">Transmembrane helix</keyword>
<evidence type="ECO:0000256" key="2">
    <source>
        <dbReference type="ARBA" id="ARBA00022516"/>
    </source>
</evidence>
<evidence type="ECO:0000256" key="8">
    <source>
        <dbReference type="ARBA" id="ARBA00023136"/>
    </source>
</evidence>
<dbReference type="InterPro" id="IPR002726">
    <property type="entry name" value="CarS_archaea"/>
</dbReference>
<keyword evidence="1 11" id="KW-1003">Cell membrane</keyword>
<keyword evidence="7 11" id="KW-0443">Lipid metabolism</keyword>
<comment type="caution">
    <text evidence="12">The sequence shown here is derived from an EMBL/GenBank/DDBJ whole genome shotgun (WGS) entry which is preliminary data.</text>
</comment>
<feature type="transmembrane region" description="Helical" evidence="11">
    <location>
        <begin position="98"/>
        <end position="118"/>
    </location>
</feature>
<dbReference type="InterPro" id="IPR032690">
    <property type="entry name" value="CarS"/>
</dbReference>
<dbReference type="EC" id="2.7.7.67" evidence="11"/>
<keyword evidence="12" id="KW-0548">Nucleotidyltransferase</keyword>
<dbReference type="GO" id="GO:0046474">
    <property type="term" value="P:glycerophospholipid biosynthetic process"/>
    <property type="evidence" value="ECO:0007669"/>
    <property type="project" value="UniProtKB-UniRule"/>
</dbReference>
<evidence type="ECO:0000256" key="3">
    <source>
        <dbReference type="ARBA" id="ARBA00022679"/>
    </source>
</evidence>
<dbReference type="EMBL" id="DTBZ01000076">
    <property type="protein sequence ID" value="HGQ18088.1"/>
    <property type="molecule type" value="Genomic_DNA"/>
</dbReference>
<evidence type="ECO:0000256" key="1">
    <source>
        <dbReference type="ARBA" id="ARBA00022475"/>
    </source>
</evidence>
<dbReference type="GO" id="GO:0005886">
    <property type="term" value="C:plasma membrane"/>
    <property type="evidence" value="ECO:0007669"/>
    <property type="project" value="UniProtKB-SubCell"/>
</dbReference>
<dbReference type="Pfam" id="PF01864">
    <property type="entry name" value="CarS-like"/>
    <property type="match status" value="1"/>
</dbReference>
<sequence length="214" mass="24258">MPSDFNAPYIHLYPPQICISVISTFKKYFGALSQSIGMYMDLDTVLNLVWIVLPAYIANGTPVIVAKILSMLNLRKHPIDFGKHLFDGKRVFGDSKSWEGLSIGLLMGILTGYIQYMLIRNEIYLYRGFTLSFGALMGDLIGAFIKRRLGIEPGNPLPILDQLLFIIIAIATTQFFNYIELSIIEWTYILMITLVLHVVTNCIAYLLKLKSVPW</sequence>
<dbReference type="AlphaFoldDB" id="A0A7J3I9P7"/>
<dbReference type="UniPathway" id="UPA00940"/>
<evidence type="ECO:0000256" key="4">
    <source>
        <dbReference type="ARBA" id="ARBA00022692"/>
    </source>
</evidence>
<name>A0A7J3I9P7_9CREN</name>
<evidence type="ECO:0000313" key="13">
    <source>
        <dbReference type="EMBL" id="HGQ18088.1"/>
    </source>
</evidence>
<dbReference type="PANTHER" id="PTHR39650">
    <property type="entry name" value="CDP-ARCHAEOL SYNTHASE"/>
    <property type="match status" value="1"/>
</dbReference>
<feature type="transmembrane region" description="Helical" evidence="11">
    <location>
        <begin position="157"/>
        <end position="176"/>
    </location>
</feature>
<comment type="catalytic activity">
    <reaction evidence="11">
        <text>2,3-bis-O-(geranylgeranyl)-sn-glycerol 1-phosphate + CTP + H(+) = CDP-2,3-bis-O-(geranylgeranyl)-sn-glycerol + diphosphate</text>
        <dbReference type="Rhea" id="RHEA:25690"/>
        <dbReference type="ChEBI" id="CHEBI:15378"/>
        <dbReference type="ChEBI" id="CHEBI:33019"/>
        <dbReference type="ChEBI" id="CHEBI:37563"/>
        <dbReference type="ChEBI" id="CHEBI:58837"/>
        <dbReference type="ChEBI" id="CHEBI:58838"/>
        <dbReference type="EC" id="2.7.7.67"/>
    </reaction>
</comment>
<organism evidence="12">
    <name type="scientific">Ignisphaera aggregans</name>
    <dbReference type="NCBI Taxonomy" id="334771"/>
    <lineage>
        <taxon>Archaea</taxon>
        <taxon>Thermoproteota</taxon>
        <taxon>Thermoprotei</taxon>
        <taxon>Desulfurococcales</taxon>
        <taxon>Desulfurococcaceae</taxon>
        <taxon>Ignisphaera</taxon>
    </lineage>
</organism>
<comment type="similarity">
    <text evidence="11">Belongs to the CDP-archaeol synthase family.</text>
</comment>
<gene>
    <name evidence="11" type="primary">carS</name>
    <name evidence="12" type="ORF">ENT87_08095</name>
    <name evidence="13" type="ORF">ENU30_03815</name>
</gene>
<feature type="transmembrane region" description="Helical" evidence="11">
    <location>
        <begin position="48"/>
        <end position="69"/>
    </location>
</feature>
<evidence type="ECO:0000256" key="7">
    <source>
        <dbReference type="ARBA" id="ARBA00023098"/>
    </source>
</evidence>
<comment type="cofactor">
    <cofactor evidence="11">
        <name>Mg(2+)</name>
        <dbReference type="ChEBI" id="CHEBI:18420"/>
    </cofactor>
</comment>
<reference evidence="12" key="1">
    <citation type="journal article" date="2020" name="mSystems">
        <title>Genome- and Community-Level Interaction Insights into Carbon Utilization and Element Cycling Functions of Hydrothermarchaeota in Hydrothermal Sediment.</title>
        <authorList>
            <person name="Zhou Z."/>
            <person name="Liu Y."/>
            <person name="Xu W."/>
            <person name="Pan J."/>
            <person name="Luo Z.H."/>
            <person name="Li M."/>
        </authorList>
    </citation>
    <scope>NUCLEOTIDE SEQUENCE [LARGE SCALE GENOMIC DNA]</scope>
    <source>
        <strain evidence="12">SpSt-618</strain>
        <strain evidence="13">SpSt-657</strain>
    </source>
</reference>
<evidence type="ECO:0000256" key="9">
    <source>
        <dbReference type="ARBA" id="ARBA00023209"/>
    </source>
</evidence>
<evidence type="ECO:0000313" key="12">
    <source>
        <dbReference type="EMBL" id="HGN37489.1"/>
    </source>
</evidence>
<keyword evidence="10 11" id="KW-1208">Phospholipid metabolism</keyword>
<dbReference type="HAMAP" id="MF_01117">
    <property type="entry name" value="CDP_archaeol_synth"/>
    <property type="match status" value="1"/>
</dbReference>
<keyword evidence="8 11" id="KW-0472">Membrane</keyword>
<dbReference type="NCBIfam" id="NF003114">
    <property type="entry name" value="PRK04032.1"/>
    <property type="match status" value="1"/>
</dbReference>
<keyword evidence="3 11" id="KW-0808">Transferase</keyword>
<comment type="function">
    <text evidence="11">Catalyzes the formation of CDP-2,3-bis-(O-geranylgeranyl)-sn-glycerol (CDP-archaeol) from 2,3-bis-(O-geranylgeranyl)-sn-glycerol 1-phosphate (DGGGP) and CTP. This reaction is the third ether-bond-formation step in the biosynthesis of archaeal membrane lipids.</text>
</comment>
<proteinExistence type="inferred from homology"/>
<evidence type="ECO:0000256" key="5">
    <source>
        <dbReference type="ARBA" id="ARBA00022842"/>
    </source>
</evidence>
<feature type="transmembrane region" description="Helical" evidence="11">
    <location>
        <begin position="188"/>
        <end position="207"/>
    </location>
</feature>
<comment type="subcellular location">
    <subcellularLocation>
        <location evidence="11">Cell membrane</location>
        <topology evidence="11">Multi-pass membrane protein</topology>
    </subcellularLocation>
</comment>
<comment type="pathway">
    <text evidence="11">Membrane lipid metabolism; glycerophospholipid metabolism.</text>
</comment>
<dbReference type="PANTHER" id="PTHR39650:SF1">
    <property type="entry name" value="CDP-ARCHAEOL SYNTHASE"/>
    <property type="match status" value="1"/>
</dbReference>
<accession>A0A7J3I9P7</accession>
<evidence type="ECO:0000256" key="6">
    <source>
        <dbReference type="ARBA" id="ARBA00022989"/>
    </source>
</evidence>
<keyword evidence="9 11" id="KW-0594">Phospholipid biosynthesis</keyword>
<evidence type="ECO:0000256" key="11">
    <source>
        <dbReference type="HAMAP-Rule" id="MF_01117"/>
    </source>
</evidence>
<keyword evidence="2 11" id="KW-0444">Lipid biosynthesis</keyword>
<protein>
    <recommendedName>
        <fullName evidence="11">CDP-archaeol synthase</fullName>
        <ecNumber evidence="11">2.7.7.67</ecNumber>
    </recommendedName>
    <alternativeName>
        <fullName evidence="11">CDP-2,3-bis-(O-geranylgeranyl)-sn-glycerol synthase</fullName>
    </alternativeName>
</protein>
<keyword evidence="4 11" id="KW-0812">Transmembrane</keyword>
<dbReference type="EMBL" id="DTAI01000243">
    <property type="protein sequence ID" value="HGN37489.1"/>
    <property type="molecule type" value="Genomic_DNA"/>
</dbReference>